<reference evidence="2" key="1">
    <citation type="submission" date="2021-05" db="EMBL/GenBank/DDBJ databases">
        <authorList>
            <person name="Arsene-Ploetze F."/>
        </authorList>
    </citation>
    <scope>NUCLEOTIDE SEQUENCE</scope>
    <source>
        <strain evidence="2">DSM 42138</strain>
    </source>
</reference>
<feature type="compositionally biased region" description="Basic residues" evidence="1">
    <location>
        <begin position="214"/>
        <end position="230"/>
    </location>
</feature>
<dbReference type="AlphaFoldDB" id="A0A9W4DWR8"/>
<evidence type="ECO:0000313" key="2">
    <source>
        <dbReference type="EMBL" id="CAG6394932.1"/>
    </source>
</evidence>
<name>A0A9W4DWR8_9ACTN</name>
<gene>
    <name evidence="2" type="ORF">SCOCK_30165</name>
</gene>
<sequence length="590" mass="68048">MALRRRRRLDLRDRRDRDDDQQHVQRLPGRQRPPGAQGPAHRHRPGRQLDLGPGRDAGRRLRRPAGRRRADAGVDPAARRDHRQRRRLLAGVLDARLTAAGRGAVARVRRGRHPGGHQRPQLRLRHPALRCRLRRPLQRDQRRRQRRARLLRLPDRLPHLRGGGRPLDLARADPLVPGRRQLLHAQLQPGGRGGLGQRGRPQLLHHLRPGDRRRLPRGLRRRPQRRHRLRRPDEHRLRGRLQQVARPRRRHRQGQADHVLVQRERDLPGVQRHRRRHHHPLVQRLLRPAVAAGRPRPELQPQPRHLDLGGGGVRLPVADVHRRHQLDHRLQQQQQPGRHPGHQPVGDGPLRQGLRHGQILAVRRLAVRTRPVRQPVVRRRPRRRPGDPALAGEDRDRVVLGERELHRPDGGGRQRRHPLVERLHRPAVAAGRPRREPHRQPGRPQLGDRGGQVLPDPDLARRHQLDHRLQHHDQHRRQPDHPGHRHRPLRPDERHRPHHAVRLLAVGVPGLRHLIPRRPAVPAAPVRTRVPERSHVQLLRRRPRRTTLPIAAAVSTATFSVPLPAVSHPASLPSATVREANSPPTPDSSA</sequence>
<organism evidence="2 3">
    <name type="scientific">Actinacidiphila cocklensis</name>
    <dbReference type="NCBI Taxonomy" id="887465"/>
    <lineage>
        <taxon>Bacteria</taxon>
        <taxon>Bacillati</taxon>
        <taxon>Actinomycetota</taxon>
        <taxon>Actinomycetes</taxon>
        <taxon>Kitasatosporales</taxon>
        <taxon>Streptomycetaceae</taxon>
        <taxon>Actinacidiphila</taxon>
    </lineage>
</organism>
<comment type="caution">
    <text evidence="2">The sequence shown here is derived from an EMBL/GenBank/DDBJ whole genome shotgun (WGS) entry which is preliminary data.</text>
</comment>
<feature type="compositionally biased region" description="Basic and acidic residues" evidence="1">
    <location>
        <begin position="458"/>
        <end position="482"/>
    </location>
</feature>
<feature type="region of interest" description="Disordered" evidence="1">
    <location>
        <begin position="292"/>
        <end position="352"/>
    </location>
</feature>
<dbReference type="Proteomes" id="UP001152519">
    <property type="component" value="Unassembled WGS sequence"/>
</dbReference>
<feature type="compositionally biased region" description="Low complexity" evidence="1">
    <location>
        <begin position="25"/>
        <end position="39"/>
    </location>
</feature>
<feature type="compositionally biased region" description="Low complexity" evidence="1">
    <location>
        <begin position="331"/>
        <end position="346"/>
    </location>
</feature>
<evidence type="ECO:0000256" key="1">
    <source>
        <dbReference type="SAM" id="MobiDB-lite"/>
    </source>
</evidence>
<dbReference type="EMBL" id="CAJSLV010000059">
    <property type="protein sequence ID" value="CAG6394932.1"/>
    <property type="molecule type" value="Genomic_DNA"/>
</dbReference>
<accession>A0A9W4DWR8</accession>
<evidence type="ECO:0000313" key="3">
    <source>
        <dbReference type="Proteomes" id="UP001152519"/>
    </source>
</evidence>
<feature type="region of interest" description="Disordered" evidence="1">
    <location>
        <begin position="570"/>
        <end position="590"/>
    </location>
</feature>
<proteinExistence type="predicted"/>
<feature type="compositionally biased region" description="Basic and acidic residues" evidence="1">
    <location>
        <begin position="10"/>
        <end position="23"/>
    </location>
</feature>
<feature type="region of interest" description="Disordered" evidence="1">
    <location>
        <begin position="186"/>
        <end position="256"/>
    </location>
</feature>
<feature type="compositionally biased region" description="Basic residues" evidence="1">
    <location>
        <begin position="372"/>
        <end position="383"/>
    </location>
</feature>
<keyword evidence="3" id="KW-1185">Reference proteome</keyword>
<feature type="region of interest" description="Disordered" evidence="1">
    <location>
        <begin position="372"/>
        <end position="497"/>
    </location>
</feature>
<feature type="compositionally biased region" description="Basic and acidic residues" evidence="1">
    <location>
        <begin position="392"/>
        <end position="424"/>
    </location>
</feature>
<feature type="region of interest" description="Disordered" evidence="1">
    <location>
        <begin position="1"/>
        <end position="85"/>
    </location>
</feature>
<protein>
    <submittedName>
        <fullName evidence="2">Uncharacterized protein</fullName>
    </submittedName>
</protein>